<dbReference type="SMART" id="SM00184">
    <property type="entry name" value="RING"/>
    <property type="match status" value="1"/>
</dbReference>
<name>A0A813LFZ0_POLGL</name>
<organism evidence="8 9">
    <name type="scientific">Polarella glacialis</name>
    <name type="common">Dinoflagellate</name>
    <dbReference type="NCBI Taxonomy" id="89957"/>
    <lineage>
        <taxon>Eukaryota</taxon>
        <taxon>Sar</taxon>
        <taxon>Alveolata</taxon>
        <taxon>Dinophyceae</taxon>
        <taxon>Suessiales</taxon>
        <taxon>Suessiaceae</taxon>
        <taxon>Polarella</taxon>
    </lineage>
</organism>
<dbReference type="SUPFAM" id="SSF57850">
    <property type="entry name" value="RING/U-box"/>
    <property type="match status" value="1"/>
</dbReference>
<sequence>MPAASAELWDSNAPLLPLSHEPRPPPVCERERPSPQIGQSAGHQDSVWRVQAPWNDVAPHAAAFESQSATGRGHVASSGSSLLPRQLGRMMSGTLNLMAATTTADRGSAGDDSSVDSASGGLAETRLEDLLAEGYSRRDALRRLARENMDAEVREGLVETLAAGTYPGLVGVFMCLGTLSCCFVVAAFLVCICCCAMNLAGILLTCIYLRCDGQQTLRHWLVLLQVSVLLEGCCVSVVNVCYRHCLARCVASIDARARPGFTRAVLDLCLVSLSSAWKVAWCLHTQALVAAEASSQLAEGSCASSLPRFMSIYSQVLMMQVLLVQPIARILMRVMSWAAASGALSTTRGAKPGTLEALALVDYEPALFADPDDPGDVRPQRDCPICLQDYELEEPIIRTRCAHLMHRECLGRWLQASHFCPICRRDLELEPLLPPDRNPQEP</sequence>
<feature type="transmembrane region" description="Helical" evidence="6">
    <location>
        <begin position="183"/>
        <end position="209"/>
    </location>
</feature>
<dbReference type="Gene3D" id="3.30.40.10">
    <property type="entry name" value="Zinc/RING finger domain, C3HC4 (zinc finger)"/>
    <property type="match status" value="1"/>
</dbReference>
<accession>A0A813LFZ0</accession>
<dbReference type="Proteomes" id="UP000626109">
    <property type="component" value="Unassembled WGS sequence"/>
</dbReference>
<evidence type="ECO:0000259" key="7">
    <source>
        <dbReference type="PROSITE" id="PS50089"/>
    </source>
</evidence>
<feature type="transmembrane region" description="Helical" evidence="6">
    <location>
        <begin position="221"/>
        <end position="240"/>
    </location>
</feature>
<evidence type="ECO:0000256" key="3">
    <source>
        <dbReference type="ARBA" id="ARBA00022833"/>
    </source>
</evidence>
<keyword evidence="2 4" id="KW-0863">Zinc-finger</keyword>
<evidence type="ECO:0000256" key="4">
    <source>
        <dbReference type="PROSITE-ProRule" id="PRU00175"/>
    </source>
</evidence>
<dbReference type="AlphaFoldDB" id="A0A813LFZ0"/>
<dbReference type="EMBL" id="CAJNNW010034306">
    <property type="protein sequence ID" value="CAE8722267.1"/>
    <property type="molecule type" value="Genomic_DNA"/>
</dbReference>
<keyword evidence="6" id="KW-0472">Membrane</keyword>
<gene>
    <name evidence="8" type="ORF">PGLA2088_LOCUS42420</name>
</gene>
<reference evidence="8" key="1">
    <citation type="submission" date="2021-02" db="EMBL/GenBank/DDBJ databases">
        <authorList>
            <person name="Dougan E. K."/>
            <person name="Rhodes N."/>
            <person name="Thang M."/>
            <person name="Chan C."/>
        </authorList>
    </citation>
    <scope>NUCLEOTIDE SEQUENCE</scope>
</reference>
<keyword evidence="6" id="KW-0812">Transmembrane</keyword>
<proteinExistence type="predicted"/>
<dbReference type="PANTHER" id="PTHR14155">
    <property type="entry name" value="RING FINGER DOMAIN-CONTAINING"/>
    <property type="match status" value="1"/>
</dbReference>
<dbReference type="Pfam" id="PF13639">
    <property type="entry name" value="zf-RING_2"/>
    <property type="match status" value="1"/>
</dbReference>
<feature type="compositionally biased region" description="Basic and acidic residues" evidence="5">
    <location>
        <begin position="20"/>
        <end position="33"/>
    </location>
</feature>
<keyword evidence="1" id="KW-0479">Metal-binding</keyword>
<evidence type="ECO:0000256" key="1">
    <source>
        <dbReference type="ARBA" id="ARBA00022723"/>
    </source>
</evidence>
<keyword evidence="6" id="KW-1133">Transmembrane helix</keyword>
<dbReference type="PROSITE" id="PS50089">
    <property type="entry name" value="ZF_RING_2"/>
    <property type="match status" value="1"/>
</dbReference>
<dbReference type="InterPro" id="IPR013083">
    <property type="entry name" value="Znf_RING/FYVE/PHD"/>
</dbReference>
<feature type="region of interest" description="Disordered" evidence="5">
    <location>
        <begin position="1"/>
        <end position="44"/>
    </location>
</feature>
<dbReference type="GO" id="GO:0008270">
    <property type="term" value="F:zinc ion binding"/>
    <property type="evidence" value="ECO:0007669"/>
    <property type="project" value="UniProtKB-KW"/>
</dbReference>
<dbReference type="InterPro" id="IPR001841">
    <property type="entry name" value="Znf_RING"/>
</dbReference>
<evidence type="ECO:0000256" key="5">
    <source>
        <dbReference type="SAM" id="MobiDB-lite"/>
    </source>
</evidence>
<protein>
    <recommendedName>
        <fullName evidence="7">RING-type domain-containing protein</fullName>
    </recommendedName>
</protein>
<evidence type="ECO:0000256" key="6">
    <source>
        <dbReference type="SAM" id="Phobius"/>
    </source>
</evidence>
<feature type="domain" description="RING-type" evidence="7">
    <location>
        <begin position="383"/>
        <end position="424"/>
    </location>
</feature>
<comment type="caution">
    <text evidence="8">The sequence shown here is derived from an EMBL/GenBank/DDBJ whole genome shotgun (WGS) entry which is preliminary data.</text>
</comment>
<evidence type="ECO:0000313" key="8">
    <source>
        <dbReference type="EMBL" id="CAE8722267.1"/>
    </source>
</evidence>
<dbReference type="InterPro" id="IPR053238">
    <property type="entry name" value="RING-H2_zinc_finger"/>
</dbReference>
<evidence type="ECO:0000313" key="9">
    <source>
        <dbReference type="Proteomes" id="UP000626109"/>
    </source>
</evidence>
<keyword evidence="3" id="KW-0862">Zinc</keyword>
<dbReference type="PANTHER" id="PTHR14155:SF627">
    <property type="entry name" value="OS06G0192800 PROTEIN"/>
    <property type="match status" value="1"/>
</dbReference>
<evidence type="ECO:0000256" key="2">
    <source>
        <dbReference type="ARBA" id="ARBA00022771"/>
    </source>
</evidence>